<dbReference type="OMA" id="RQNNRCP"/>
<evidence type="ECO:0000313" key="13">
    <source>
        <dbReference type="EMBL" id="KAA0149962.1"/>
    </source>
</evidence>
<evidence type="ECO:0000313" key="20">
    <source>
        <dbReference type="Proteomes" id="UP000325113"/>
    </source>
</evidence>
<evidence type="ECO:0000256" key="1">
    <source>
        <dbReference type="ARBA" id="ARBA00004123"/>
    </source>
</evidence>
<dbReference type="SMART" id="SM00184">
    <property type="entry name" value="RING"/>
    <property type="match status" value="1"/>
</dbReference>
<comment type="subcellular location">
    <subcellularLocation>
        <location evidence="2">Cytoplasm</location>
    </subcellularLocation>
    <subcellularLocation>
        <location evidence="1">Nucleus</location>
    </subcellularLocation>
</comment>
<keyword evidence="5" id="KW-0963">Cytoplasm</keyword>
<keyword evidence="9" id="KW-0862">Zinc</keyword>
<comment type="similarity">
    <text evidence="4">Belongs to the RING-box family.</text>
</comment>
<dbReference type="InterPro" id="IPR013083">
    <property type="entry name" value="Znf_RING/FYVE/PHD"/>
</dbReference>
<comment type="caution">
    <text evidence="13">The sequence shown here is derived from an EMBL/GenBank/DDBJ whole genome shotgun (WGS) entry which is preliminary data.</text>
</comment>
<dbReference type="Pfam" id="PF12678">
    <property type="entry name" value="zf-rbx1"/>
    <property type="match status" value="1"/>
</dbReference>
<organism evidence="13 18">
    <name type="scientific">Cafeteria roenbergensis</name>
    <name type="common">Marine flagellate</name>
    <dbReference type="NCBI Taxonomy" id="33653"/>
    <lineage>
        <taxon>Eukaryota</taxon>
        <taxon>Sar</taxon>
        <taxon>Stramenopiles</taxon>
        <taxon>Bigyra</taxon>
        <taxon>Opalozoa</taxon>
        <taxon>Bicosoecida</taxon>
        <taxon>Cafeteriaceae</taxon>
        <taxon>Cafeteria</taxon>
    </lineage>
</organism>
<evidence type="ECO:0000256" key="3">
    <source>
        <dbReference type="ARBA" id="ARBA00004906"/>
    </source>
</evidence>
<dbReference type="FunFam" id="3.30.40.10:FF:000273">
    <property type="entry name" value="E3 ubiquitin-protein ligase RBX1"/>
    <property type="match status" value="1"/>
</dbReference>
<dbReference type="GO" id="GO:0008270">
    <property type="term" value="F:zinc ion binding"/>
    <property type="evidence" value="ECO:0007669"/>
    <property type="project" value="UniProtKB-KW"/>
</dbReference>
<evidence type="ECO:0000313" key="19">
    <source>
        <dbReference type="Proteomes" id="UP000324907"/>
    </source>
</evidence>
<dbReference type="GO" id="GO:0005634">
    <property type="term" value="C:nucleus"/>
    <property type="evidence" value="ECO:0007669"/>
    <property type="project" value="UniProtKB-SubCell"/>
</dbReference>
<dbReference type="PANTHER" id="PTHR11210">
    <property type="entry name" value="RING BOX"/>
    <property type="match status" value="1"/>
</dbReference>
<evidence type="ECO:0000256" key="8">
    <source>
        <dbReference type="ARBA" id="ARBA00022786"/>
    </source>
</evidence>
<dbReference type="PROSITE" id="PS50089">
    <property type="entry name" value="ZF_RING_2"/>
    <property type="match status" value="1"/>
</dbReference>
<evidence type="ECO:0000313" key="16">
    <source>
        <dbReference type="EMBL" id="KAA0171733.1"/>
    </source>
</evidence>
<evidence type="ECO:0000256" key="11">
    <source>
        <dbReference type="PROSITE-ProRule" id="PRU00175"/>
    </source>
</evidence>
<evidence type="ECO:0000256" key="7">
    <source>
        <dbReference type="ARBA" id="ARBA00022771"/>
    </source>
</evidence>
<keyword evidence="6" id="KW-0479">Metal-binding</keyword>
<dbReference type="GO" id="GO:0005737">
    <property type="term" value="C:cytoplasm"/>
    <property type="evidence" value="ECO:0007669"/>
    <property type="project" value="UniProtKB-SubCell"/>
</dbReference>
<feature type="domain" description="RING-type" evidence="12">
    <location>
        <begin position="43"/>
        <end position="95"/>
    </location>
</feature>
<dbReference type="EMBL" id="VLTN01000038">
    <property type="protein sequence ID" value="KAA0149962.1"/>
    <property type="molecule type" value="Genomic_DNA"/>
</dbReference>
<comment type="pathway">
    <text evidence="3">Protein modification; protein ubiquitination.</text>
</comment>
<dbReference type="Gene3D" id="3.30.40.10">
    <property type="entry name" value="Zinc/RING finger domain, C3HC4 (zinc finger)"/>
    <property type="match status" value="1"/>
</dbReference>
<evidence type="ECO:0000256" key="2">
    <source>
        <dbReference type="ARBA" id="ARBA00004496"/>
    </source>
</evidence>
<dbReference type="OrthoDB" id="8962942at2759"/>
<evidence type="ECO:0000259" key="12">
    <source>
        <dbReference type="PROSITE" id="PS50089"/>
    </source>
</evidence>
<protein>
    <recommendedName>
        <fullName evidence="12">RING-type domain-containing protein</fullName>
    </recommendedName>
</protein>
<dbReference type="Proteomes" id="UP000322899">
    <property type="component" value="Unassembled WGS sequence"/>
</dbReference>
<evidence type="ECO:0000313" key="17">
    <source>
        <dbReference type="Proteomes" id="UP000322899"/>
    </source>
</evidence>
<reference evidence="17 18" key="1">
    <citation type="submission" date="2019-07" db="EMBL/GenBank/DDBJ databases">
        <title>Genomes of Cafeteria roenbergensis.</title>
        <authorList>
            <person name="Fischer M.G."/>
            <person name="Hackl T."/>
            <person name="Roman M."/>
        </authorList>
    </citation>
    <scope>NUCLEOTIDE SEQUENCE [LARGE SCALE GENOMIC DNA]</scope>
    <source>
        <strain evidence="13 18">BVI</strain>
        <strain evidence="14 20">Cflag</strain>
        <strain evidence="16 17">E4-10P</strain>
        <strain evidence="15 19">RCC970-E3</strain>
    </source>
</reference>
<keyword evidence="7 11" id="KW-0863">Zinc-finger</keyword>
<dbReference type="EMBL" id="VLTO01000052">
    <property type="protein sequence ID" value="KAA0171733.1"/>
    <property type="molecule type" value="Genomic_DNA"/>
</dbReference>
<keyword evidence="8" id="KW-0833">Ubl conjugation pathway</keyword>
<evidence type="ECO:0000256" key="10">
    <source>
        <dbReference type="ARBA" id="ARBA00023242"/>
    </source>
</evidence>
<evidence type="ECO:0000313" key="15">
    <source>
        <dbReference type="EMBL" id="KAA0161904.1"/>
    </source>
</evidence>
<dbReference type="InterPro" id="IPR024766">
    <property type="entry name" value="Znf_RING_H2"/>
</dbReference>
<name>A0A5A8CA24_CAFRO</name>
<dbReference type="EMBL" id="VLTM01000073">
    <property type="protein sequence ID" value="KAA0157964.1"/>
    <property type="molecule type" value="Genomic_DNA"/>
</dbReference>
<dbReference type="SUPFAM" id="SSF57850">
    <property type="entry name" value="RING/U-box"/>
    <property type="match status" value="1"/>
</dbReference>
<accession>A0A5A8CA24</accession>
<dbReference type="GO" id="GO:0031463">
    <property type="term" value="C:Cul3-RING ubiquitin ligase complex"/>
    <property type="evidence" value="ECO:0007669"/>
    <property type="project" value="UniProtKB-ARBA"/>
</dbReference>
<proteinExistence type="inferred from homology"/>
<evidence type="ECO:0000256" key="6">
    <source>
        <dbReference type="ARBA" id="ARBA00022723"/>
    </source>
</evidence>
<gene>
    <name evidence="16" type="ORF">FNF27_06240</name>
    <name evidence="15" type="ORF">FNF28_04901</name>
    <name evidence="13" type="ORF">FNF29_05582</name>
    <name evidence="14" type="ORF">FNF31_05604</name>
</gene>
<evidence type="ECO:0000256" key="5">
    <source>
        <dbReference type="ARBA" id="ARBA00022490"/>
    </source>
</evidence>
<evidence type="ECO:0000256" key="4">
    <source>
        <dbReference type="ARBA" id="ARBA00009273"/>
    </source>
</evidence>
<sequence>MAAAASAAGAAAEPASGTAAKRFEVKKWNAVAFWSWDVEQDRCAICRNSIYEPSIEIQAAGLTDVTISWGECNHCFHLECISRWLRSNNTCPLCSAEWVSARVQRHE</sequence>
<dbReference type="EMBL" id="VLTL01000088">
    <property type="protein sequence ID" value="KAA0161904.1"/>
    <property type="molecule type" value="Genomic_DNA"/>
</dbReference>
<dbReference type="Proteomes" id="UP000323011">
    <property type="component" value="Unassembled WGS sequence"/>
</dbReference>
<dbReference type="AlphaFoldDB" id="A0A5A8CA24"/>
<dbReference type="Proteomes" id="UP000325113">
    <property type="component" value="Unassembled WGS sequence"/>
</dbReference>
<evidence type="ECO:0000313" key="14">
    <source>
        <dbReference type="EMBL" id="KAA0157964.1"/>
    </source>
</evidence>
<keyword evidence="10" id="KW-0539">Nucleus</keyword>
<keyword evidence="18" id="KW-1185">Reference proteome</keyword>
<dbReference type="InterPro" id="IPR051031">
    <property type="entry name" value="RING-box_E3_Ubiquitin_Ligase"/>
</dbReference>
<evidence type="ECO:0000256" key="9">
    <source>
        <dbReference type="ARBA" id="ARBA00022833"/>
    </source>
</evidence>
<dbReference type="InterPro" id="IPR001841">
    <property type="entry name" value="Znf_RING"/>
</dbReference>
<evidence type="ECO:0000313" key="18">
    <source>
        <dbReference type="Proteomes" id="UP000323011"/>
    </source>
</evidence>
<dbReference type="Proteomes" id="UP000324907">
    <property type="component" value="Unassembled WGS sequence"/>
</dbReference>